<name>A0A9P9EN40_9HYPO</name>
<accession>A0A9P9EN40</accession>
<dbReference type="AlphaFoldDB" id="A0A9P9EN40"/>
<evidence type="ECO:0000313" key="2">
    <source>
        <dbReference type="Proteomes" id="UP000717696"/>
    </source>
</evidence>
<sequence length="74" mass="7992">MSDKGGEVPTFRRAGGGKAVYQTVQLSTRFLLLMCMIQHVFSASCACDELPLSCRVACTVIDVIRSMIIPPSAL</sequence>
<reference evidence="1" key="1">
    <citation type="journal article" date="2021" name="Nat. Commun.">
        <title>Genetic determinants of endophytism in the Arabidopsis root mycobiome.</title>
        <authorList>
            <person name="Mesny F."/>
            <person name="Miyauchi S."/>
            <person name="Thiergart T."/>
            <person name="Pickel B."/>
            <person name="Atanasova L."/>
            <person name="Karlsson M."/>
            <person name="Huettel B."/>
            <person name="Barry K.W."/>
            <person name="Haridas S."/>
            <person name="Chen C."/>
            <person name="Bauer D."/>
            <person name="Andreopoulos W."/>
            <person name="Pangilinan J."/>
            <person name="LaButti K."/>
            <person name="Riley R."/>
            <person name="Lipzen A."/>
            <person name="Clum A."/>
            <person name="Drula E."/>
            <person name="Henrissat B."/>
            <person name="Kohler A."/>
            <person name="Grigoriev I.V."/>
            <person name="Martin F.M."/>
            <person name="Hacquard S."/>
        </authorList>
    </citation>
    <scope>NUCLEOTIDE SEQUENCE</scope>
    <source>
        <strain evidence="1">MPI-CAGE-AT-0021</strain>
    </source>
</reference>
<keyword evidence="2" id="KW-1185">Reference proteome</keyword>
<dbReference type="Proteomes" id="UP000717696">
    <property type="component" value="Unassembled WGS sequence"/>
</dbReference>
<gene>
    <name evidence="1" type="ORF">B0J13DRAFT_557207</name>
</gene>
<evidence type="ECO:0000313" key="1">
    <source>
        <dbReference type="EMBL" id="KAH7140111.1"/>
    </source>
</evidence>
<organism evidence="1 2">
    <name type="scientific">Dactylonectria estremocensis</name>
    <dbReference type="NCBI Taxonomy" id="1079267"/>
    <lineage>
        <taxon>Eukaryota</taxon>
        <taxon>Fungi</taxon>
        <taxon>Dikarya</taxon>
        <taxon>Ascomycota</taxon>
        <taxon>Pezizomycotina</taxon>
        <taxon>Sordariomycetes</taxon>
        <taxon>Hypocreomycetidae</taxon>
        <taxon>Hypocreales</taxon>
        <taxon>Nectriaceae</taxon>
        <taxon>Dactylonectria</taxon>
    </lineage>
</organism>
<proteinExistence type="predicted"/>
<protein>
    <submittedName>
        <fullName evidence="1">Uncharacterized protein</fullName>
    </submittedName>
</protein>
<dbReference type="EMBL" id="JAGMUU010000013">
    <property type="protein sequence ID" value="KAH7140111.1"/>
    <property type="molecule type" value="Genomic_DNA"/>
</dbReference>
<comment type="caution">
    <text evidence="1">The sequence shown here is derived from an EMBL/GenBank/DDBJ whole genome shotgun (WGS) entry which is preliminary data.</text>
</comment>